<accession>A0A559JWV3</accession>
<dbReference type="PANTHER" id="PTHR34848:SF1">
    <property type="entry name" value="BIFUNCTIONAL ADENOSYLCOBALAMIN BIOSYNTHESIS PROTEIN COBU"/>
    <property type="match status" value="1"/>
</dbReference>
<evidence type="ECO:0000256" key="15">
    <source>
        <dbReference type="ARBA" id="ARBA00023134"/>
    </source>
</evidence>
<dbReference type="Gene3D" id="3.40.50.300">
    <property type="entry name" value="P-loop containing nucleotide triphosphate hydrolases"/>
    <property type="match status" value="1"/>
</dbReference>
<evidence type="ECO:0000256" key="6">
    <source>
        <dbReference type="ARBA" id="ARBA00005159"/>
    </source>
</evidence>
<comment type="pathway">
    <text evidence="6">Cofactor biosynthesis; adenosylcobalamin biosynthesis; adenosylcobalamin from cob(II)yrinate a,c-diamide: step 5/7.</text>
</comment>
<dbReference type="GO" id="GO:0009236">
    <property type="term" value="P:cobalamin biosynthetic process"/>
    <property type="evidence" value="ECO:0007669"/>
    <property type="project" value="UniProtKB-UniPathway"/>
</dbReference>
<feature type="binding site" evidence="19">
    <location>
        <begin position="8"/>
        <end position="15"/>
    </location>
    <ligand>
        <name>GTP</name>
        <dbReference type="ChEBI" id="CHEBI:37565"/>
    </ligand>
</feature>
<dbReference type="AlphaFoldDB" id="A0A559JWV3"/>
<evidence type="ECO:0000256" key="8">
    <source>
        <dbReference type="ARBA" id="ARBA00012016"/>
    </source>
</evidence>
<comment type="pathway">
    <text evidence="5">Cofactor biosynthesis; adenosylcobalamin biosynthesis; adenosylcobalamin from cob(II)yrinate a,c-diamide: step 6/7.</text>
</comment>
<evidence type="ECO:0000256" key="1">
    <source>
        <dbReference type="ARBA" id="ARBA00000312"/>
    </source>
</evidence>
<gene>
    <name evidence="20" type="ORF">FPZ45_01905</name>
</gene>
<comment type="catalytic activity">
    <reaction evidence="3">
        <text>adenosylcob(III)inamide + GTP = adenosylcob(III)inamide phosphate + GDP + H(+)</text>
        <dbReference type="Rhea" id="RHEA:15765"/>
        <dbReference type="ChEBI" id="CHEBI:2480"/>
        <dbReference type="ChEBI" id="CHEBI:15378"/>
        <dbReference type="ChEBI" id="CHEBI:37565"/>
        <dbReference type="ChEBI" id="CHEBI:58189"/>
        <dbReference type="ChEBI" id="CHEBI:58502"/>
        <dbReference type="EC" id="2.7.1.156"/>
    </reaction>
</comment>
<dbReference type="CDD" id="cd00544">
    <property type="entry name" value="CobU"/>
    <property type="match status" value="1"/>
</dbReference>
<evidence type="ECO:0000256" key="7">
    <source>
        <dbReference type="ARBA" id="ARBA00007490"/>
    </source>
</evidence>
<dbReference type="PANTHER" id="PTHR34848">
    <property type="match status" value="1"/>
</dbReference>
<name>A0A559JWV3_9BACL</name>
<evidence type="ECO:0000256" key="10">
    <source>
        <dbReference type="ARBA" id="ARBA00022573"/>
    </source>
</evidence>
<evidence type="ECO:0000313" key="20">
    <source>
        <dbReference type="EMBL" id="TVY04364.1"/>
    </source>
</evidence>
<evidence type="ECO:0000313" key="21">
    <source>
        <dbReference type="Proteomes" id="UP000316330"/>
    </source>
</evidence>
<dbReference type="Pfam" id="PF02283">
    <property type="entry name" value="CobU"/>
    <property type="match status" value="1"/>
</dbReference>
<proteinExistence type="inferred from homology"/>
<dbReference type="InterPro" id="IPR027417">
    <property type="entry name" value="P-loop_NTPase"/>
</dbReference>
<feature type="binding site" evidence="19">
    <location>
        <position position="86"/>
    </location>
    <ligand>
        <name>GTP</name>
        <dbReference type="ChEBI" id="CHEBI:37565"/>
    </ligand>
</feature>
<evidence type="ECO:0000256" key="14">
    <source>
        <dbReference type="ARBA" id="ARBA00022840"/>
    </source>
</evidence>
<dbReference type="EMBL" id="VNJJ01000001">
    <property type="protein sequence ID" value="TVY04364.1"/>
    <property type="molecule type" value="Genomic_DNA"/>
</dbReference>
<evidence type="ECO:0000256" key="17">
    <source>
        <dbReference type="ARBA" id="ARBA00030571"/>
    </source>
</evidence>
<keyword evidence="10" id="KW-0169">Cobalamin biosynthesis</keyword>
<keyword evidence="14" id="KW-0067">ATP-binding</keyword>
<evidence type="ECO:0000256" key="13">
    <source>
        <dbReference type="ARBA" id="ARBA00022777"/>
    </source>
</evidence>
<evidence type="ECO:0000256" key="19">
    <source>
        <dbReference type="PIRSR" id="PIRSR006135-2"/>
    </source>
</evidence>
<keyword evidence="15 19" id="KW-0342">GTP-binding</keyword>
<sequence>MNLVMVTGGVRSGKSAYAERLVSERAAALPTQAKVLYVATGVRYDGEMNHRIDAHRERRPDSWDTIETPHEISVSDYEGYDIVLVDTLSAWVGNKLMSVPEERCRDTKMTELIGRQVSAYLGQIRASQIREAVIVTDEVGWGGVAMSPLGRWFQDVIGDANQQLASQANEVVAIVSGLPWRLKG</sequence>
<comment type="catalytic activity">
    <reaction evidence="2">
        <text>adenosylcob(III)inamide phosphate + GTP + H(+) = adenosylcob(III)inamide-GDP + diphosphate</text>
        <dbReference type="Rhea" id="RHEA:22712"/>
        <dbReference type="ChEBI" id="CHEBI:15378"/>
        <dbReference type="ChEBI" id="CHEBI:33019"/>
        <dbReference type="ChEBI" id="CHEBI:37565"/>
        <dbReference type="ChEBI" id="CHEBI:58502"/>
        <dbReference type="ChEBI" id="CHEBI:60487"/>
        <dbReference type="EC" id="2.7.7.62"/>
    </reaction>
</comment>
<comment type="function">
    <text evidence="4">Catalyzes ATP-dependent phosphorylation of adenosylcobinamide and addition of GMP to adenosylcobinamide phosphate.</text>
</comment>
<dbReference type="SUPFAM" id="SSF52540">
    <property type="entry name" value="P-loop containing nucleoside triphosphate hydrolases"/>
    <property type="match status" value="1"/>
</dbReference>
<feature type="binding site" evidence="19">
    <location>
        <position position="67"/>
    </location>
    <ligand>
        <name>GTP</name>
        <dbReference type="ChEBI" id="CHEBI:37565"/>
    </ligand>
</feature>
<dbReference type="OrthoDB" id="9799422at2"/>
<keyword evidence="20" id="KW-0548">Nucleotidyltransferase</keyword>
<evidence type="ECO:0000256" key="9">
    <source>
        <dbReference type="ARBA" id="ARBA00012523"/>
    </source>
</evidence>
<dbReference type="GO" id="GO:0005525">
    <property type="term" value="F:GTP binding"/>
    <property type="evidence" value="ECO:0007669"/>
    <property type="project" value="UniProtKB-KW"/>
</dbReference>
<protein>
    <recommendedName>
        <fullName evidence="16">Adenosylcobinamide kinase</fullName>
        <ecNumber evidence="8">2.7.1.156</ecNumber>
        <ecNumber evidence="9">2.7.7.62</ecNumber>
    </recommendedName>
    <alternativeName>
        <fullName evidence="17">Adenosylcobinamide-phosphate guanylyltransferase</fullName>
    </alternativeName>
</protein>
<dbReference type="GO" id="GO:0043752">
    <property type="term" value="F:adenosylcobinamide kinase activity"/>
    <property type="evidence" value="ECO:0007669"/>
    <property type="project" value="UniProtKB-EC"/>
</dbReference>
<dbReference type="Proteomes" id="UP000316330">
    <property type="component" value="Unassembled WGS sequence"/>
</dbReference>
<dbReference type="EC" id="2.7.7.62" evidence="9"/>
<dbReference type="InterPro" id="IPR003203">
    <property type="entry name" value="CobU/CobP"/>
</dbReference>
<dbReference type="GO" id="GO:0005524">
    <property type="term" value="F:ATP binding"/>
    <property type="evidence" value="ECO:0007669"/>
    <property type="project" value="UniProtKB-KW"/>
</dbReference>
<evidence type="ECO:0000256" key="2">
    <source>
        <dbReference type="ARBA" id="ARBA00000711"/>
    </source>
</evidence>
<evidence type="ECO:0000256" key="11">
    <source>
        <dbReference type="ARBA" id="ARBA00022679"/>
    </source>
</evidence>
<dbReference type="EC" id="2.7.1.156" evidence="8"/>
<keyword evidence="12 19" id="KW-0547">Nucleotide-binding</keyword>
<feature type="active site" description="GMP-histidine intermediate" evidence="18">
    <location>
        <position position="55"/>
    </location>
</feature>
<comment type="similarity">
    <text evidence="7">Belongs to the CobU/CobP family.</text>
</comment>
<dbReference type="RefSeq" id="WP_144697813.1">
    <property type="nucleotide sequence ID" value="NZ_VNJJ01000001.1"/>
</dbReference>
<comment type="caution">
    <text evidence="20">The sequence shown here is derived from an EMBL/GenBank/DDBJ whole genome shotgun (WGS) entry which is preliminary data.</text>
</comment>
<evidence type="ECO:0000256" key="3">
    <source>
        <dbReference type="ARBA" id="ARBA00001522"/>
    </source>
</evidence>
<comment type="catalytic activity">
    <reaction evidence="1">
        <text>adenosylcob(III)inamide + ATP = adenosylcob(III)inamide phosphate + ADP + H(+)</text>
        <dbReference type="Rhea" id="RHEA:15769"/>
        <dbReference type="ChEBI" id="CHEBI:2480"/>
        <dbReference type="ChEBI" id="CHEBI:15378"/>
        <dbReference type="ChEBI" id="CHEBI:30616"/>
        <dbReference type="ChEBI" id="CHEBI:58502"/>
        <dbReference type="ChEBI" id="CHEBI:456216"/>
        <dbReference type="EC" id="2.7.1.156"/>
    </reaction>
</comment>
<organism evidence="20 21">
    <name type="scientific">Cohnella terricola</name>
    <dbReference type="NCBI Taxonomy" id="1289167"/>
    <lineage>
        <taxon>Bacteria</taxon>
        <taxon>Bacillati</taxon>
        <taxon>Bacillota</taxon>
        <taxon>Bacilli</taxon>
        <taxon>Bacillales</taxon>
        <taxon>Paenibacillaceae</taxon>
        <taxon>Cohnella</taxon>
    </lineage>
</organism>
<dbReference type="PIRSF" id="PIRSF006135">
    <property type="entry name" value="CobU"/>
    <property type="match status" value="1"/>
</dbReference>
<feature type="binding site" evidence="19">
    <location>
        <begin position="56"/>
        <end position="59"/>
    </location>
    <ligand>
        <name>GTP</name>
        <dbReference type="ChEBI" id="CHEBI:37565"/>
    </ligand>
</feature>
<keyword evidence="13 20" id="KW-0418">Kinase</keyword>
<keyword evidence="11 20" id="KW-0808">Transferase</keyword>
<dbReference type="GO" id="GO:0008820">
    <property type="term" value="F:cobinamide phosphate guanylyltransferase activity"/>
    <property type="evidence" value="ECO:0007669"/>
    <property type="project" value="UniProtKB-EC"/>
</dbReference>
<evidence type="ECO:0000256" key="16">
    <source>
        <dbReference type="ARBA" id="ARBA00029570"/>
    </source>
</evidence>
<evidence type="ECO:0000256" key="12">
    <source>
        <dbReference type="ARBA" id="ARBA00022741"/>
    </source>
</evidence>
<reference evidence="20 21" key="1">
    <citation type="submission" date="2019-07" db="EMBL/GenBank/DDBJ databases">
        <authorList>
            <person name="Kim J."/>
        </authorList>
    </citation>
    <scope>NUCLEOTIDE SEQUENCE [LARGE SCALE GENOMIC DNA]</scope>
    <source>
        <strain evidence="20 21">G13</strain>
    </source>
</reference>
<dbReference type="UniPathway" id="UPA00148">
    <property type="reaction ID" value="UER00236"/>
</dbReference>
<evidence type="ECO:0000256" key="18">
    <source>
        <dbReference type="PIRSR" id="PIRSR006135-1"/>
    </source>
</evidence>
<evidence type="ECO:0000256" key="4">
    <source>
        <dbReference type="ARBA" id="ARBA00003889"/>
    </source>
</evidence>
<evidence type="ECO:0000256" key="5">
    <source>
        <dbReference type="ARBA" id="ARBA00004692"/>
    </source>
</evidence>
<feature type="binding site" evidence="19">
    <location>
        <begin position="39"/>
        <end position="41"/>
    </location>
    <ligand>
        <name>GTP</name>
        <dbReference type="ChEBI" id="CHEBI:37565"/>
    </ligand>
</feature>
<keyword evidence="21" id="KW-1185">Reference proteome</keyword>